<dbReference type="GO" id="GO:0030424">
    <property type="term" value="C:axon"/>
    <property type="evidence" value="ECO:0007669"/>
    <property type="project" value="TreeGrafter"/>
</dbReference>
<name>A0A158PM47_ANGCS</name>
<gene>
    <name evidence="5" type="ORF">ACOC_LOCUS12161</name>
</gene>
<dbReference type="EMBL" id="UYYA01004916">
    <property type="protein sequence ID" value="VDM63746.1"/>
    <property type="molecule type" value="Genomic_DNA"/>
</dbReference>
<dbReference type="PROSITE" id="PS50835">
    <property type="entry name" value="IG_LIKE"/>
    <property type="match status" value="1"/>
</dbReference>
<dbReference type="GO" id="GO:0043025">
    <property type="term" value="C:neuronal cell body"/>
    <property type="evidence" value="ECO:0007669"/>
    <property type="project" value="TreeGrafter"/>
</dbReference>
<evidence type="ECO:0000256" key="2">
    <source>
        <dbReference type="ARBA" id="ARBA00023157"/>
    </source>
</evidence>
<keyword evidence="6" id="KW-1185">Reference proteome</keyword>
<dbReference type="SUPFAM" id="SSF48726">
    <property type="entry name" value="Immunoglobulin"/>
    <property type="match status" value="1"/>
</dbReference>
<evidence type="ECO:0000313" key="6">
    <source>
        <dbReference type="Proteomes" id="UP000267027"/>
    </source>
</evidence>
<dbReference type="Gene3D" id="2.60.40.10">
    <property type="entry name" value="Immunoglobulins"/>
    <property type="match status" value="2"/>
</dbReference>
<dbReference type="Proteomes" id="UP000267027">
    <property type="component" value="Unassembled WGS sequence"/>
</dbReference>
<reference evidence="5 6" key="2">
    <citation type="submission" date="2018-11" db="EMBL/GenBank/DDBJ databases">
        <authorList>
            <consortium name="Pathogen Informatics"/>
        </authorList>
    </citation>
    <scope>NUCLEOTIDE SEQUENCE [LARGE SCALE GENOMIC DNA]</scope>
    <source>
        <strain evidence="5 6">Costa Rica</strain>
    </source>
</reference>
<dbReference type="InterPro" id="IPR013783">
    <property type="entry name" value="Ig-like_fold"/>
</dbReference>
<feature type="domain" description="Ig-like" evidence="4">
    <location>
        <begin position="60"/>
        <end position="99"/>
    </location>
</feature>
<evidence type="ECO:0000256" key="3">
    <source>
        <dbReference type="ARBA" id="ARBA00023319"/>
    </source>
</evidence>
<dbReference type="GO" id="GO:0050808">
    <property type="term" value="P:synapse organization"/>
    <property type="evidence" value="ECO:0007669"/>
    <property type="project" value="TreeGrafter"/>
</dbReference>
<keyword evidence="2" id="KW-1015">Disulfide bond</keyword>
<dbReference type="AlphaFoldDB" id="A0A158PM47"/>
<dbReference type="GO" id="GO:0008046">
    <property type="term" value="F:axon guidance receptor activity"/>
    <property type="evidence" value="ECO:0007669"/>
    <property type="project" value="TreeGrafter"/>
</dbReference>
<dbReference type="STRING" id="334426.A0A158PM47"/>
<keyword evidence="3" id="KW-0393">Immunoglobulin domain</keyword>
<dbReference type="InterPro" id="IPR036179">
    <property type="entry name" value="Ig-like_dom_sf"/>
</dbReference>
<dbReference type="PANTHER" id="PTHR45080">
    <property type="entry name" value="CONTACTIN 5"/>
    <property type="match status" value="1"/>
</dbReference>
<keyword evidence="1" id="KW-0732">Signal</keyword>
<reference evidence="7" key="1">
    <citation type="submission" date="2016-04" db="UniProtKB">
        <authorList>
            <consortium name="WormBaseParasite"/>
        </authorList>
    </citation>
    <scope>IDENTIFICATION</scope>
</reference>
<evidence type="ECO:0000259" key="4">
    <source>
        <dbReference type="PROSITE" id="PS50835"/>
    </source>
</evidence>
<protein>
    <submittedName>
        <fullName evidence="7">Ig-like domain-containing protein</fullName>
    </submittedName>
</protein>
<evidence type="ECO:0000313" key="5">
    <source>
        <dbReference type="EMBL" id="VDM63746.1"/>
    </source>
</evidence>
<dbReference type="PANTHER" id="PTHR45080:SF8">
    <property type="entry name" value="IG-LIKE DOMAIN-CONTAINING PROTEIN"/>
    <property type="match status" value="1"/>
</dbReference>
<dbReference type="InterPro" id="IPR050958">
    <property type="entry name" value="Cell_Adh-Cytoskel_Orgn"/>
</dbReference>
<dbReference type="OrthoDB" id="6612025at2759"/>
<evidence type="ECO:0000313" key="7">
    <source>
        <dbReference type="WBParaSite" id="ACOC_0001216001-mRNA-1"/>
    </source>
</evidence>
<sequence length="144" mass="15865">MFRDRPIKTTETGLKINIKEGDLSITDVNKHDSGWYVCWATSPSGTPARASAFLDVLYAPKALPSHKQLLTIGIGQNSTLICAVDANPKPNLYSWSKNGHFITTSRENPNADGAHPSKVCNHFTDREIGGKVDVVLYRTCSRHL</sequence>
<dbReference type="GO" id="GO:0007156">
    <property type="term" value="P:homophilic cell adhesion via plasma membrane adhesion molecules"/>
    <property type="evidence" value="ECO:0007669"/>
    <property type="project" value="TreeGrafter"/>
</dbReference>
<organism evidence="7">
    <name type="scientific">Angiostrongylus costaricensis</name>
    <name type="common">Nematode worm</name>
    <dbReference type="NCBI Taxonomy" id="334426"/>
    <lineage>
        <taxon>Eukaryota</taxon>
        <taxon>Metazoa</taxon>
        <taxon>Ecdysozoa</taxon>
        <taxon>Nematoda</taxon>
        <taxon>Chromadorea</taxon>
        <taxon>Rhabditida</taxon>
        <taxon>Rhabditina</taxon>
        <taxon>Rhabditomorpha</taxon>
        <taxon>Strongyloidea</taxon>
        <taxon>Metastrongylidae</taxon>
        <taxon>Angiostrongylus</taxon>
    </lineage>
</organism>
<proteinExistence type="predicted"/>
<dbReference type="GO" id="GO:0005886">
    <property type="term" value="C:plasma membrane"/>
    <property type="evidence" value="ECO:0007669"/>
    <property type="project" value="TreeGrafter"/>
</dbReference>
<accession>A0A158PM47</accession>
<dbReference type="WBParaSite" id="ACOC_0001216001-mRNA-1">
    <property type="protein sequence ID" value="ACOC_0001216001-mRNA-1"/>
    <property type="gene ID" value="ACOC_0001216001"/>
</dbReference>
<dbReference type="InterPro" id="IPR007110">
    <property type="entry name" value="Ig-like_dom"/>
</dbReference>
<evidence type="ECO:0000256" key="1">
    <source>
        <dbReference type="ARBA" id="ARBA00022729"/>
    </source>
</evidence>